<feature type="compositionally biased region" description="Basic residues" evidence="1">
    <location>
        <begin position="1"/>
        <end position="14"/>
    </location>
</feature>
<feature type="region of interest" description="Disordered" evidence="1">
    <location>
        <begin position="1"/>
        <end position="37"/>
    </location>
</feature>
<evidence type="ECO:0000313" key="2">
    <source>
        <dbReference type="EMBL" id="CAA9481195.1"/>
    </source>
</evidence>
<feature type="compositionally biased region" description="Basic and acidic residues" evidence="1">
    <location>
        <begin position="202"/>
        <end position="217"/>
    </location>
</feature>
<feature type="non-terminal residue" evidence="2">
    <location>
        <position position="1"/>
    </location>
</feature>
<feature type="region of interest" description="Disordered" evidence="1">
    <location>
        <begin position="104"/>
        <end position="226"/>
    </location>
</feature>
<gene>
    <name evidence="2" type="ORF">AVDCRST_MAG38-2034</name>
</gene>
<proteinExistence type="predicted"/>
<accession>A0A6J4RTG7</accession>
<dbReference type="AlphaFoldDB" id="A0A6J4RTG7"/>
<sequence length="226" mass="24283">AAPQRSHLRHLRRLRQPDRLGDRHLSGVRQGGREGRLHHLARRAHPALPGSPAGDQGRVLRALRRGAAPHRHAGRQAARLAAGVLACQLPAGVDSALDAVQGDQHAARPLREEVQGRADLQRRRQAPGPHAAPLQGRLRPRRHRPAGALVQARSGALQGVRAPHRHAQGLGARDVEPLLRRGAVPEAQGAGHLDQPPQGDPGGRRQEADRRGQDPARGRQAPGRGV</sequence>
<organism evidence="2">
    <name type="scientific">uncultured Solirubrobacteraceae bacterium</name>
    <dbReference type="NCBI Taxonomy" id="1162706"/>
    <lineage>
        <taxon>Bacteria</taxon>
        <taxon>Bacillati</taxon>
        <taxon>Actinomycetota</taxon>
        <taxon>Thermoleophilia</taxon>
        <taxon>Solirubrobacterales</taxon>
        <taxon>Solirubrobacteraceae</taxon>
        <taxon>environmental samples</taxon>
    </lineage>
</organism>
<name>A0A6J4RTG7_9ACTN</name>
<feature type="compositionally biased region" description="Basic and acidic residues" evidence="1">
    <location>
        <begin position="15"/>
        <end position="37"/>
    </location>
</feature>
<dbReference type="EMBL" id="CADCVJ010000172">
    <property type="protein sequence ID" value="CAA9481195.1"/>
    <property type="molecule type" value="Genomic_DNA"/>
</dbReference>
<evidence type="ECO:0000256" key="1">
    <source>
        <dbReference type="SAM" id="MobiDB-lite"/>
    </source>
</evidence>
<protein>
    <submittedName>
        <fullName evidence="2">2-haloalkanoic acid dehalogenase</fullName>
    </submittedName>
</protein>
<feature type="compositionally biased region" description="Basic and acidic residues" evidence="1">
    <location>
        <begin position="105"/>
        <end position="122"/>
    </location>
</feature>
<feature type="non-terminal residue" evidence="2">
    <location>
        <position position="226"/>
    </location>
</feature>
<reference evidence="2" key="1">
    <citation type="submission" date="2020-02" db="EMBL/GenBank/DDBJ databases">
        <authorList>
            <person name="Meier V. D."/>
        </authorList>
    </citation>
    <scope>NUCLEOTIDE SEQUENCE</scope>
    <source>
        <strain evidence="2">AVDCRST_MAG38</strain>
    </source>
</reference>